<feature type="domain" description="PKD/Chitinase" evidence="1">
    <location>
        <begin position="898"/>
        <end position="968"/>
    </location>
</feature>
<dbReference type="OrthoDB" id="9805017at2"/>
<organism evidence="2 3">
    <name type="scientific">Neolewinella marina</name>
    <dbReference type="NCBI Taxonomy" id="438751"/>
    <lineage>
        <taxon>Bacteria</taxon>
        <taxon>Pseudomonadati</taxon>
        <taxon>Bacteroidota</taxon>
        <taxon>Saprospiria</taxon>
        <taxon>Saprospirales</taxon>
        <taxon>Lewinellaceae</taxon>
        <taxon>Neolewinella</taxon>
    </lineage>
</organism>
<comment type="caution">
    <text evidence="2">The sequence shown here is derived from an EMBL/GenBank/DDBJ whole genome shotgun (WGS) entry which is preliminary data.</text>
</comment>
<sequence length="1420" mass="142623">MKHLYPLWGFCLFLFALLPLDEINGQHTIEFEYTATHVPGASGTLGSYNTLNGKNKYFYAGYSDDYYLEWDGHRWVLRVAQFMPFITGYVVATSNADVGLDPPDLASGTWRTENGFTLTKLTRSGTVSSGPALNVDATVDRHVSCNGGSDGGLTATASGGTSPYLYIWSTGAITPSITGLAAGTYTVTVTDASASTATASATITEPPVLTASAAVDANVSCNSGTDGALTASGTGGTTPYTYQWSNGATTASMVGLQAGTYTATITDANGCTATASATVTEPAVLTASAVVDANVSCNSGTDGALTASGTGGTTPYTYQWSNGATTASMVGLQVGTYTATITDANGCTSTASATITQPTVLKATAVVDANVSCNGGSNGALTASGTGGTTPYIYQWSNGAITATTTGLPAGTYNATITDANGCTSTASATITQPTVLKATAVVDANVSCNSGTDGALTASGTGGTTPYTYQWSNGATTASMVGLQAGTYTATITDANGCTSMASATITQPTVLKATAAVDANVSCNGGVNGAATVSGTGGTTPYTYQWSNGAITATTTGLPAGTYNATITDANGCTSMASATINQPTVLKATAIVDANVSCNGGTDGALTASGTGGTTPYTYQWSNGATTASMVNLQAGTYTVTITDGNGCSATASATVTEPKVLETKVSVDVNVSCAGGANGKAMVSTVSGGTAPYTYLWSNGATTSTVTGLSAGTYTVTTTDANGCTATSEAKITEPAPLSTATTVTNVSCNGGSDGTVDLSVSGGVAPYTFNWSNTATTEDMVGLSAGTYEVTVTDAKGCTTTASAIITEPTVLTATAVVDANVSCHGAGDAAVSASATGGVAPYQYAWSTGAITAAIENLGHGTYTVTITDANGCTASASATVTRPAELKATAVVDANASCNGGSDGALTASGTGGTTPYAYQWSNGATTASMVNLQAGTYTVTITDGNGCTATASATITEPALLSATATVDAHVSCHGAGDGAVSASATGGVAPYEYAWSTGATTAAIENLGFGTYTVTITDANGCTATASATVTRPAELKAAAVVDANVSCNGETDGATSVSVTGGTTPYTYLWSDGATTAAMTGLPAGTYTVTITDANDCTATASVEVTEPAPLTLSLSATTDLGAQEGTATVTAAGGTAPYTYLWNDENAQSTATATALRAATYDVQVTDANGCTVSESVVVDLLGEACERAIAIDSLLGAGLDAFTYSRSFDRTEYVNHTTAGENLASCFGDNDVLYQPVWFTFTGDGNIYHIRTTNCADDAAAADTRGALFEGSCSQESPLLCRDDESEEAANFLIEIQTEEGKSYSLMVDAATADGAPFCLEVQQVATTSVGSAPVRTIAVYPNPTTGQVTFDGIAPREVTVLDAFGRIVEKQQRPGHQLDLSRLPSGVYHLLITDDQRQVFSSRVIRQ</sequence>
<feature type="domain" description="PKD/Chitinase" evidence="1">
    <location>
        <begin position="594"/>
        <end position="664"/>
    </location>
</feature>
<gene>
    <name evidence="2" type="ORF">CGL56_13470</name>
</gene>
<feature type="domain" description="PKD/Chitinase" evidence="1">
    <location>
        <begin position="442"/>
        <end position="511"/>
    </location>
</feature>
<feature type="domain" description="PKD/Chitinase" evidence="1">
    <location>
        <begin position="670"/>
        <end position="739"/>
    </location>
</feature>
<keyword evidence="3" id="KW-1185">Reference proteome</keyword>
<dbReference type="InterPro" id="IPR025667">
    <property type="entry name" value="SprB_repeat"/>
</dbReference>
<dbReference type="InterPro" id="IPR026444">
    <property type="entry name" value="Secre_tail"/>
</dbReference>
<evidence type="ECO:0000313" key="2">
    <source>
        <dbReference type="EMBL" id="PHK97819.1"/>
    </source>
</evidence>
<proteinExistence type="predicted"/>
<evidence type="ECO:0000313" key="3">
    <source>
        <dbReference type="Proteomes" id="UP000226437"/>
    </source>
</evidence>
<dbReference type="Pfam" id="PF18962">
    <property type="entry name" value="Por_Secre_tail"/>
    <property type="match status" value="1"/>
</dbReference>
<dbReference type="Pfam" id="PF13573">
    <property type="entry name" value="SprB"/>
    <property type="match status" value="14"/>
</dbReference>
<evidence type="ECO:0000259" key="1">
    <source>
        <dbReference type="SMART" id="SM00089"/>
    </source>
</evidence>
<accession>A0A2G0CCW3</accession>
<name>A0A2G0CCW3_9BACT</name>
<dbReference type="NCBIfam" id="TIGR04183">
    <property type="entry name" value="Por_Secre_tail"/>
    <property type="match status" value="1"/>
</dbReference>
<dbReference type="Proteomes" id="UP000226437">
    <property type="component" value="Unassembled WGS sequence"/>
</dbReference>
<dbReference type="Gene3D" id="2.60.40.740">
    <property type="match status" value="14"/>
</dbReference>
<feature type="domain" description="PKD/Chitinase" evidence="1">
    <location>
        <begin position="1050"/>
        <end position="1118"/>
    </location>
</feature>
<feature type="domain" description="PKD/Chitinase" evidence="1">
    <location>
        <begin position="214"/>
        <end position="284"/>
    </location>
</feature>
<dbReference type="SMART" id="SM00089">
    <property type="entry name" value="PKD"/>
    <property type="match status" value="8"/>
</dbReference>
<feature type="domain" description="PKD/Chitinase" evidence="1">
    <location>
        <begin position="138"/>
        <end position="206"/>
    </location>
</feature>
<feature type="domain" description="PKD/Chitinase" evidence="1">
    <location>
        <begin position="290"/>
        <end position="359"/>
    </location>
</feature>
<reference evidence="2 3" key="1">
    <citation type="submission" date="2017-10" db="EMBL/GenBank/DDBJ databases">
        <title>The draft genome sequence of Lewinella marina KCTC 32374.</title>
        <authorList>
            <person name="Wang K."/>
        </authorList>
    </citation>
    <scope>NUCLEOTIDE SEQUENCE [LARGE SCALE GENOMIC DNA]</scope>
    <source>
        <strain evidence="2 3">MKG-38</strain>
    </source>
</reference>
<dbReference type="InterPro" id="IPR022409">
    <property type="entry name" value="PKD/Chitinase_dom"/>
</dbReference>
<protein>
    <recommendedName>
        <fullName evidence="1">PKD/Chitinase domain-containing protein</fullName>
    </recommendedName>
</protein>
<dbReference type="EMBL" id="PDLO01000006">
    <property type="protein sequence ID" value="PHK97819.1"/>
    <property type="molecule type" value="Genomic_DNA"/>
</dbReference>